<name>A0AAJ7FVM6_CEPCN</name>
<dbReference type="RefSeq" id="XP_015610581.1">
    <property type="nucleotide sequence ID" value="XM_015755095.2"/>
</dbReference>
<dbReference type="GO" id="GO:0007099">
    <property type="term" value="P:centriole replication"/>
    <property type="evidence" value="ECO:0007669"/>
    <property type="project" value="TreeGrafter"/>
</dbReference>
<feature type="compositionally biased region" description="Polar residues" evidence="2">
    <location>
        <begin position="142"/>
        <end position="153"/>
    </location>
</feature>
<feature type="coiled-coil region" evidence="1">
    <location>
        <begin position="1132"/>
        <end position="1306"/>
    </location>
</feature>
<feature type="compositionally biased region" description="Basic and acidic residues" evidence="2">
    <location>
        <begin position="1037"/>
        <end position="1052"/>
    </location>
</feature>
<dbReference type="PANTHER" id="PTHR10337">
    <property type="entry name" value="SHC TRANSFORMING PROTEIN"/>
    <property type="match status" value="1"/>
</dbReference>
<dbReference type="InterPro" id="IPR051235">
    <property type="entry name" value="CEP152/SHC-Transforming"/>
</dbReference>
<protein>
    <submittedName>
        <fullName evidence="4 5">Centrosomal protein of 152 kDa</fullName>
    </submittedName>
</protein>
<reference evidence="4 5" key="1">
    <citation type="submission" date="2025-04" db="UniProtKB">
        <authorList>
            <consortium name="RefSeq"/>
        </authorList>
    </citation>
    <scope>IDENTIFICATION</scope>
</reference>
<dbReference type="PANTHER" id="PTHR10337:SF6">
    <property type="entry name" value="CENTROSOMAL PROTEIN OF 152 KDA"/>
    <property type="match status" value="1"/>
</dbReference>
<feature type="coiled-coil region" evidence="1">
    <location>
        <begin position="573"/>
        <end position="829"/>
    </location>
</feature>
<dbReference type="RefSeq" id="XP_015610582.1">
    <property type="nucleotide sequence ID" value="XM_015755096.2"/>
</dbReference>
<feature type="region of interest" description="Disordered" evidence="2">
    <location>
        <begin position="1"/>
        <end position="37"/>
    </location>
</feature>
<evidence type="ECO:0000256" key="1">
    <source>
        <dbReference type="SAM" id="Coils"/>
    </source>
</evidence>
<accession>A0AAJ7FVM6</accession>
<feature type="coiled-coil region" evidence="1">
    <location>
        <begin position="280"/>
        <end position="367"/>
    </location>
</feature>
<dbReference type="GeneID" id="107275210"/>
<organism evidence="3 4">
    <name type="scientific">Cephus cinctus</name>
    <name type="common">Wheat stem sawfly</name>
    <dbReference type="NCBI Taxonomy" id="211228"/>
    <lineage>
        <taxon>Eukaryota</taxon>
        <taxon>Metazoa</taxon>
        <taxon>Ecdysozoa</taxon>
        <taxon>Arthropoda</taxon>
        <taxon>Hexapoda</taxon>
        <taxon>Insecta</taxon>
        <taxon>Pterygota</taxon>
        <taxon>Neoptera</taxon>
        <taxon>Endopterygota</taxon>
        <taxon>Hymenoptera</taxon>
        <taxon>Cephoidea</taxon>
        <taxon>Cephidae</taxon>
        <taxon>Cephus</taxon>
    </lineage>
</organism>
<feature type="coiled-coil region" evidence="1">
    <location>
        <begin position="459"/>
        <end position="519"/>
    </location>
</feature>
<evidence type="ECO:0000313" key="5">
    <source>
        <dbReference type="RefSeq" id="XP_015610582.1"/>
    </source>
</evidence>
<keyword evidence="3" id="KW-1185">Reference proteome</keyword>
<keyword evidence="1" id="KW-0175">Coiled coil</keyword>
<dbReference type="GO" id="GO:0005813">
    <property type="term" value="C:centrosome"/>
    <property type="evidence" value="ECO:0007669"/>
    <property type="project" value="TreeGrafter"/>
</dbReference>
<dbReference type="KEGG" id="ccin:107275210"/>
<gene>
    <name evidence="4 5" type="primary">LOC107275210</name>
</gene>
<feature type="region of interest" description="Disordered" evidence="2">
    <location>
        <begin position="141"/>
        <end position="163"/>
    </location>
</feature>
<sequence>MEGPGLSLFQGSESIQLNTSSRRQEEEEEQEDRKRRDKEIGALLKHALGDLEDDDDVSFINSTHSHVTCNEEHSGIMVNSLHQPSQSDRSPTISQFQKEFDAYGRIDETKNYNQNSNSLHHADSEIGPTVSDIQRDLGVYGQTMTPYGKNNRSNDMDNMVPDTPYELPKPPNPGYPLNLRTQVNEEYTFHDNYPYNYGTPANHYDRQTNNYSNNGYIDGYDEHNKMQLKPVREYGGGDNDVISDHFNHCYKTSPNGRPADENTAYKMAELNSKEQLEVLYSVRIKEIQNLTEQVQQLQLEKDEERNQLNRKLALAQAEVERSNLSRNQAQNSLVDAKAEINDLQSQVASLKENVAILEKTNHNMAEDLAVSKNSVVDLQQKIVILEKVQTLQANDRSHEKFLKQAQEKHAIQMKNMQTQIDVLTEKLNMKETSYIDLEHKLADVRRAHETLMVEKGDTMNRLAQALEESQNQCRNLMASNNGQEVMQLRAQIKIAAQEKEELFKTIKELQHKLELAKSDTVHYDSLLATTLEDESDSIKQMKLGELHNKSKCKPNDDITNKLRGELQRCLAGQAVKRKEINRLENTLAQKEKELDNALKMAETCRTEAARYAKRVTELEQELKLLLTEQAMKASSQIQKLSDHLTETKKQYDLLKQENQSLQQKLEETLAINQESMRKFNEDTTAQQEREAVDEYNKEYLEIHNKAVERVRKEAEIEIMQLSVHLEQTQKELDRVKELYIDVCGTKEQLIANHKHEVETLMETYADLESRKIEMEKVAKDLEVQIKVTERLSREGDNYRSKIIELERDLAEERKKKEDYTKKIHTEIERAKEEALRELRNTHPGRQINVNLPDHCSEHLDKITQLEDDCKRLEEKLSITVEEQRKMSSLQAELDDAKLKIAQMEIGYESLRKKYETVLGERNDLNTKLSKLESELLDAKKCLKMEDSDDAKLKIARIQLENATLRKKHESILSERNAYKEKISKLEIELNDTKNIVKSLENKVRRSNEISLISRSEMDQEISRYKETIAQLTTRMNGMKDDRSSNSIPDEKSNQLQEDLQGQDERMQRLKDFERIKNERDQLVIKLKNQAKQFEQYVKNQKQVSVELNLSPRSSGDGTDFQKLKESTIKEVREEMEQKVAEELRGIEQQHREKQKLIEERYKALLVELQTRYDERTKEMQTMKEAIIAEKVKLHSQFKAQEQIVARMIEAKLDALQKELMARKVRIEQLQDLLKSKENDVEEERNVMAQVMSEWAAEMQEVKTKEVEMSEELKKLKETEESLQTEVKQLKEKEREMKSNIDMLKHKYQSAKKTASNYKEYAENKEKFLLNECKRIEEGYKRAMNTVQQKVDAIVSTQEEQVATKLKELESQYEEQLEQMRLKMKYKTKC</sequence>
<feature type="region of interest" description="Disordered" evidence="2">
    <location>
        <begin position="1035"/>
        <end position="1063"/>
    </location>
</feature>
<proteinExistence type="predicted"/>
<dbReference type="Proteomes" id="UP000694920">
    <property type="component" value="Unplaced"/>
</dbReference>
<evidence type="ECO:0000313" key="3">
    <source>
        <dbReference type="Proteomes" id="UP000694920"/>
    </source>
</evidence>
<feature type="compositionally biased region" description="Polar residues" evidence="2">
    <location>
        <begin position="9"/>
        <end position="21"/>
    </location>
</feature>
<evidence type="ECO:0000256" key="2">
    <source>
        <dbReference type="SAM" id="MobiDB-lite"/>
    </source>
</evidence>
<evidence type="ECO:0000313" key="4">
    <source>
        <dbReference type="RefSeq" id="XP_015610581.1"/>
    </source>
</evidence>